<dbReference type="PANTHER" id="PTHR30329">
    <property type="entry name" value="STATOR ELEMENT OF FLAGELLAR MOTOR COMPLEX"/>
    <property type="match status" value="1"/>
</dbReference>
<dbReference type="PANTHER" id="PTHR30329:SF21">
    <property type="entry name" value="LIPOPROTEIN YIAD-RELATED"/>
    <property type="match status" value="1"/>
</dbReference>
<feature type="non-terminal residue" evidence="7">
    <location>
        <position position="1"/>
    </location>
</feature>
<sequence length="149" mass="16797">DIYYVSLPPPPPPQPPVAQGPPPPPPPKPKPGVIFQLDKVYYDFDKYNIRPDAAKALDELAAYLQQDPEQRVELRAHTDSRGPAIYNQWLSDERAKSAKKYLVNKGIEAARMDTRGFGETQLVNGCSDGVKCTPQQHQMNRRLEVKMLD</sequence>
<evidence type="ECO:0000256" key="1">
    <source>
        <dbReference type="ARBA" id="ARBA00004442"/>
    </source>
</evidence>
<keyword evidence="3" id="KW-0998">Cell outer membrane</keyword>
<evidence type="ECO:0000256" key="5">
    <source>
        <dbReference type="SAM" id="MobiDB-lite"/>
    </source>
</evidence>
<feature type="region of interest" description="Disordered" evidence="5">
    <location>
        <begin position="1"/>
        <end position="32"/>
    </location>
</feature>
<keyword evidence="8" id="KW-1185">Reference proteome</keyword>
<dbReference type="Proteomes" id="UP000466586">
    <property type="component" value="Unassembled WGS sequence"/>
</dbReference>
<dbReference type="InterPro" id="IPR006665">
    <property type="entry name" value="OmpA-like"/>
</dbReference>
<dbReference type="Pfam" id="PF00691">
    <property type="entry name" value="OmpA"/>
    <property type="match status" value="1"/>
</dbReference>
<dbReference type="EMBL" id="WVHT01000003">
    <property type="protein sequence ID" value="MXV51175.1"/>
    <property type="molecule type" value="Genomic_DNA"/>
</dbReference>
<gene>
    <name evidence="7" type="ORF">GS399_09360</name>
</gene>
<comment type="subcellular location">
    <subcellularLocation>
        <location evidence="1">Cell outer membrane</location>
    </subcellularLocation>
</comment>
<evidence type="ECO:0000256" key="3">
    <source>
        <dbReference type="ARBA" id="ARBA00023237"/>
    </source>
</evidence>
<reference evidence="7 8" key="1">
    <citation type="submission" date="2019-11" db="EMBL/GenBank/DDBJ databases">
        <title>Pedobacter sp. HMF7647 Genome sequencing and assembly.</title>
        <authorList>
            <person name="Kang H."/>
            <person name="Kim H."/>
            <person name="Joh K."/>
        </authorList>
    </citation>
    <scope>NUCLEOTIDE SEQUENCE [LARGE SCALE GENOMIC DNA]</scope>
    <source>
        <strain evidence="7 8">HMF7647</strain>
    </source>
</reference>
<protein>
    <submittedName>
        <fullName evidence="7">OmpA family protein</fullName>
    </submittedName>
</protein>
<name>A0A7K1Y9B9_9SPHI</name>
<dbReference type="InterPro" id="IPR006664">
    <property type="entry name" value="OMP_bac"/>
</dbReference>
<dbReference type="PRINTS" id="PR01021">
    <property type="entry name" value="OMPADOMAIN"/>
</dbReference>
<proteinExistence type="predicted"/>
<organism evidence="7 8">
    <name type="scientific">Hufsiella arboris</name>
    <dbReference type="NCBI Taxonomy" id="2695275"/>
    <lineage>
        <taxon>Bacteria</taxon>
        <taxon>Pseudomonadati</taxon>
        <taxon>Bacteroidota</taxon>
        <taxon>Sphingobacteriia</taxon>
        <taxon>Sphingobacteriales</taxon>
        <taxon>Sphingobacteriaceae</taxon>
        <taxon>Hufsiella</taxon>
    </lineage>
</organism>
<comment type="caution">
    <text evidence="7">The sequence shown here is derived from an EMBL/GenBank/DDBJ whole genome shotgun (WGS) entry which is preliminary data.</text>
</comment>
<dbReference type="CDD" id="cd07185">
    <property type="entry name" value="OmpA_C-like"/>
    <property type="match status" value="1"/>
</dbReference>
<keyword evidence="2 4" id="KW-0472">Membrane</keyword>
<evidence type="ECO:0000313" key="8">
    <source>
        <dbReference type="Proteomes" id="UP000466586"/>
    </source>
</evidence>
<accession>A0A7K1Y9B9</accession>
<evidence type="ECO:0000259" key="6">
    <source>
        <dbReference type="PROSITE" id="PS51123"/>
    </source>
</evidence>
<evidence type="ECO:0000313" key="7">
    <source>
        <dbReference type="EMBL" id="MXV51175.1"/>
    </source>
</evidence>
<dbReference type="InterPro" id="IPR050330">
    <property type="entry name" value="Bact_OuterMem_StrucFunc"/>
</dbReference>
<dbReference type="AlphaFoldDB" id="A0A7K1Y9B9"/>
<dbReference type="PROSITE" id="PS51123">
    <property type="entry name" value="OMPA_2"/>
    <property type="match status" value="1"/>
</dbReference>
<dbReference type="Gene3D" id="3.30.1330.60">
    <property type="entry name" value="OmpA-like domain"/>
    <property type="match status" value="1"/>
</dbReference>
<dbReference type="InterPro" id="IPR036737">
    <property type="entry name" value="OmpA-like_sf"/>
</dbReference>
<evidence type="ECO:0000256" key="4">
    <source>
        <dbReference type="PROSITE-ProRule" id="PRU00473"/>
    </source>
</evidence>
<evidence type="ECO:0000256" key="2">
    <source>
        <dbReference type="ARBA" id="ARBA00023136"/>
    </source>
</evidence>
<dbReference type="RefSeq" id="WP_160844339.1">
    <property type="nucleotide sequence ID" value="NZ_WVHT01000003.1"/>
</dbReference>
<feature type="domain" description="OmpA-like" evidence="6">
    <location>
        <begin position="29"/>
        <end position="149"/>
    </location>
</feature>
<dbReference type="SUPFAM" id="SSF103088">
    <property type="entry name" value="OmpA-like"/>
    <property type="match status" value="1"/>
</dbReference>
<feature type="compositionally biased region" description="Pro residues" evidence="5">
    <location>
        <begin position="7"/>
        <end position="30"/>
    </location>
</feature>
<dbReference type="GO" id="GO:0009279">
    <property type="term" value="C:cell outer membrane"/>
    <property type="evidence" value="ECO:0007669"/>
    <property type="project" value="UniProtKB-SubCell"/>
</dbReference>